<sequence length="64" mass="7252">MTSQEVCSLLGISRRTLHRWRRLRKGPPAIKVGRAVVYRREAVERWLVAQESDAGRGATVAGRH</sequence>
<dbReference type="InterPro" id="IPR041657">
    <property type="entry name" value="HTH_17"/>
</dbReference>
<organism evidence="2 3">
    <name type="scientific">Novosphingobium pokkalii</name>
    <dbReference type="NCBI Taxonomy" id="1770194"/>
    <lineage>
        <taxon>Bacteria</taxon>
        <taxon>Pseudomonadati</taxon>
        <taxon>Pseudomonadota</taxon>
        <taxon>Alphaproteobacteria</taxon>
        <taxon>Sphingomonadales</taxon>
        <taxon>Sphingomonadaceae</taxon>
        <taxon>Novosphingobium</taxon>
    </lineage>
</organism>
<dbReference type="Pfam" id="PF12728">
    <property type="entry name" value="HTH_17"/>
    <property type="match status" value="1"/>
</dbReference>
<evidence type="ECO:0000313" key="3">
    <source>
        <dbReference type="Proteomes" id="UP001595683"/>
    </source>
</evidence>
<dbReference type="RefSeq" id="WP_191325930.1">
    <property type="nucleotide sequence ID" value="NZ_BMZP01000024.1"/>
</dbReference>
<dbReference type="InterPro" id="IPR036388">
    <property type="entry name" value="WH-like_DNA-bd_sf"/>
</dbReference>
<dbReference type="EMBL" id="JBHRYE010000048">
    <property type="protein sequence ID" value="MFC3673538.1"/>
    <property type="molecule type" value="Genomic_DNA"/>
</dbReference>
<dbReference type="Proteomes" id="UP001595683">
    <property type="component" value="Unassembled WGS sequence"/>
</dbReference>
<dbReference type="SUPFAM" id="SSF46955">
    <property type="entry name" value="Putative DNA-binding domain"/>
    <property type="match status" value="1"/>
</dbReference>
<gene>
    <name evidence="2" type="ORF">ACFOOT_19120</name>
</gene>
<name>A0ABV7V8X9_9SPHN</name>
<dbReference type="InterPro" id="IPR009061">
    <property type="entry name" value="DNA-bd_dom_put_sf"/>
</dbReference>
<feature type="domain" description="Helix-turn-helix" evidence="1">
    <location>
        <begin position="1"/>
        <end position="47"/>
    </location>
</feature>
<evidence type="ECO:0000259" key="1">
    <source>
        <dbReference type="Pfam" id="PF12728"/>
    </source>
</evidence>
<keyword evidence="3" id="KW-1185">Reference proteome</keyword>
<reference evidence="3" key="1">
    <citation type="journal article" date="2019" name="Int. J. Syst. Evol. Microbiol.">
        <title>The Global Catalogue of Microorganisms (GCM) 10K type strain sequencing project: providing services to taxonomists for standard genome sequencing and annotation.</title>
        <authorList>
            <consortium name="The Broad Institute Genomics Platform"/>
            <consortium name="The Broad Institute Genome Sequencing Center for Infectious Disease"/>
            <person name="Wu L."/>
            <person name="Ma J."/>
        </authorList>
    </citation>
    <scope>NUCLEOTIDE SEQUENCE [LARGE SCALE GENOMIC DNA]</scope>
    <source>
        <strain evidence="3">KCTC 42224</strain>
    </source>
</reference>
<comment type="caution">
    <text evidence="2">The sequence shown here is derived from an EMBL/GenBank/DDBJ whole genome shotgun (WGS) entry which is preliminary data.</text>
</comment>
<dbReference type="InterPro" id="IPR010093">
    <property type="entry name" value="SinI_DNA-bd"/>
</dbReference>
<dbReference type="Gene3D" id="1.10.10.10">
    <property type="entry name" value="Winged helix-like DNA-binding domain superfamily/Winged helix DNA-binding domain"/>
    <property type="match status" value="1"/>
</dbReference>
<protein>
    <submittedName>
        <fullName evidence="2">Helix-turn-helix transcriptional regulator</fullName>
    </submittedName>
</protein>
<accession>A0ABV7V8X9</accession>
<evidence type="ECO:0000313" key="2">
    <source>
        <dbReference type="EMBL" id="MFC3673538.1"/>
    </source>
</evidence>
<proteinExistence type="predicted"/>
<dbReference type="NCBIfam" id="TIGR01764">
    <property type="entry name" value="excise"/>
    <property type="match status" value="1"/>
</dbReference>